<dbReference type="InterPro" id="IPR036390">
    <property type="entry name" value="WH_DNA-bd_sf"/>
</dbReference>
<dbReference type="GO" id="GO:0043565">
    <property type="term" value="F:sequence-specific DNA binding"/>
    <property type="evidence" value="ECO:0007669"/>
    <property type="project" value="TreeGrafter"/>
</dbReference>
<keyword evidence="2" id="KW-0805">Transcription regulation</keyword>
<keyword evidence="7" id="KW-1185">Reference proteome</keyword>
<dbReference type="AlphaFoldDB" id="A0A2T3IYY4"/>
<proteinExistence type="inferred from homology"/>
<dbReference type="CDD" id="cd08432">
    <property type="entry name" value="PBP2_GcdR_TrpI_HvrB_AmpR_like"/>
    <property type="match status" value="1"/>
</dbReference>
<sequence length="321" mass="37033">MEKVERKQQLLANMHSFSVVAKYLSFTKAAQELNLTQGAVSHRIKNLEKQLGFPLFVRLTRRMELTPEGERLLLTLNQSFESIFSELEDIISNDLSGELYIGTSPAFASSWLMPRLGKFRELYPQLNLRMKVKGYRPDFQYEPLDAAIYYSSGHYPDCYSTRLFDERRIPVCTPDYARQFNLASGDIHGLKEVTFIHGERSQIWSRWLKAMGGDINCYLNTCTFNHYEHDIMAARQSLGVAMGRLRFVLPYFRTGELVAPFESINNGLGYDLVCPEGMQKRPKFQAFARWLAKEVEQENQFDLDSADFNLTDINSTNIKIT</sequence>
<organism evidence="6 7">
    <name type="scientific">Photobacterium lutimaris</name>
    <dbReference type="NCBI Taxonomy" id="388278"/>
    <lineage>
        <taxon>Bacteria</taxon>
        <taxon>Pseudomonadati</taxon>
        <taxon>Pseudomonadota</taxon>
        <taxon>Gammaproteobacteria</taxon>
        <taxon>Vibrionales</taxon>
        <taxon>Vibrionaceae</taxon>
        <taxon>Photobacterium</taxon>
    </lineage>
</organism>
<reference evidence="6 7" key="1">
    <citation type="submission" date="2018-03" db="EMBL/GenBank/DDBJ databases">
        <title>Whole genome sequencing of Histamine producing bacteria.</title>
        <authorList>
            <person name="Butler K."/>
        </authorList>
    </citation>
    <scope>NUCLEOTIDE SEQUENCE [LARGE SCALE GENOMIC DNA]</scope>
    <source>
        <strain evidence="6 7">JCM 13586</strain>
    </source>
</reference>
<feature type="domain" description="HTH lysR-type" evidence="5">
    <location>
        <begin position="9"/>
        <end position="66"/>
    </location>
</feature>
<evidence type="ECO:0000259" key="5">
    <source>
        <dbReference type="PROSITE" id="PS50931"/>
    </source>
</evidence>
<evidence type="ECO:0000256" key="3">
    <source>
        <dbReference type="ARBA" id="ARBA00023125"/>
    </source>
</evidence>
<keyword evidence="3" id="KW-0238">DNA-binding</keyword>
<accession>A0A2T3IYY4</accession>
<dbReference type="Proteomes" id="UP000241222">
    <property type="component" value="Unassembled WGS sequence"/>
</dbReference>
<dbReference type="PROSITE" id="PS50931">
    <property type="entry name" value="HTH_LYSR"/>
    <property type="match status" value="1"/>
</dbReference>
<evidence type="ECO:0000256" key="4">
    <source>
        <dbReference type="ARBA" id="ARBA00023163"/>
    </source>
</evidence>
<dbReference type="PANTHER" id="PTHR30537:SF32">
    <property type="entry name" value="HTH-TYPE TRANSCRIPTIONAL REGULATOR DSDC"/>
    <property type="match status" value="1"/>
</dbReference>
<comment type="similarity">
    <text evidence="1">Belongs to the LysR transcriptional regulatory family.</text>
</comment>
<dbReference type="PRINTS" id="PR00039">
    <property type="entry name" value="HTHLYSR"/>
</dbReference>
<name>A0A2T3IYY4_9GAMM</name>
<dbReference type="Gene3D" id="3.40.190.10">
    <property type="entry name" value="Periplasmic binding protein-like II"/>
    <property type="match status" value="2"/>
</dbReference>
<evidence type="ECO:0000313" key="7">
    <source>
        <dbReference type="Proteomes" id="UP000241222"/>
    </source>
</evidence>
<dbReference type="FunFam" id="1.10.10.10:FF:000001">
    <property type="entry name" value="LysR family transcriptional regulator"/>
    <property type="match status" value="1"/>
</dbReference>
<comment type="caution">
    <text evidence="6">The sequence shown here is derived from an EMBL/GenBank/DDBJ whole genome shotgun (WGS) entry which is preliminary data.</text>
</comment>
<dbReference type="GO" id="GO:0003700">
    <property type="term" value="F:DNA-binding transcription factor activity"/>
    <property type="evidence" value="ECO:0007669"/>
    <property type="project" value="InterPro"/>
</dbReference>
<keyword evidence="4" id="KW-0804">Transcription</keyword>
<dbReference type="InterPro" id="IPR036388">
    <property type="entry name" value="WH-like_DNA-bd_sf"/>
</dbReference>
<dbReference type="GO" id="GO:0006351">
    <property type="term" value="P:DNA-templated transcription"/>
    <property type="evidence" value="ECO:0007669"/>
    <property type="project" value="TreeGrafter"/>
</dbReference>
<dbReference type="Gene3D" id="1.10.10.10">
    <property type="entry name" value="Winged helix-like DNA-binding domain superfamily/Winged helix DNA-binding domain"/>
    <property type="match status" value="1"/>
</dbReference>
<dbReference type="InterPro" id="IPR000847">
    <property type="entry name" value="LysR_HTH_N"/>
</dbReference>
<evidence type="ECO:0000313" key="6">
    <source>
        <dbReference type="EMBL" id="PSU33870.1"/>
    </source>
</evidence>
<evidence type="ECO:0000256" key="2">
    <source>
        <dbReference type="ARBA" id="ARBA00023015"/>
    </source>
</evidence>
<dbReference type="SUPFAM" id="SSF53850">
    <property type="entry name" value="Periplasmic binding protein-like II"/>
    <property type="match status" value="1"/>
</dbReference>
<dbReference type="Pfam" id="PF03466">
    <property type="entry name" value="LysR_substrate"/>
    <property type="match status" value="1"/>
</dbReference>
<dbReference type="InterPro" id="IPR005119">
    <property type="entry name" value="LysR_subst-bd"/>
</dbReference>
<gene>
    <name evidence="6" type="ORF">C9I99_10890</name>
</gene>
<dbReference type="Pfam" id="PF00126">
    <property type="entry name" value="HTH_1"/>
    <property type="match status" value="1"/>
</dbReference>
<dbReference type="SUPFAM" id="SSF46785">
    <property type="entry name" value="Winged helix' DNA-binding domain"/>
    <property type="match status" value="1"/>
</dbReference>
<dbReference type="EMBL" id="PYMH01000004">
    <property type="protein sequence ID" value="PSU33870.1"/>
    <property type="molecule type" value="Genomic_DNA"/>
</dbReference>
<protein>
    <submittedName>
        <fullName evidence="6">Transcriptional regulator</fullName>
    </submittedName>
</protein>
<dbReference type="PANTHER" id="PTHR30537">
    <property type="entry name" value="HTH-TYPE TRANSCRIPTIONAL REGULATOR"/>
    <property type="match status" value="1"/>
</dbReference>
<dbReference type="OrthoDB" id="5526340at2"/>
<dbReference type="InterPro" id="IPR058163">
    <property type="entry name" value="LysR-type_TF_proteobact-type"/>
</dbReference>
<evidence type="ECO:0000256" key="1">
    <source>
        <dbReference type="ARBA" id="ARBA00009437"/>
    </source>
</evidence>